<feature type="domain" description="NADH:flavin oxidoreductase/NADH oxidase N-terminal" evidence="2">
    <location>
        <begin position="38"/>
        <end position="244"/>
    </location>
</feature>
<reference evidence="3 4" key="2">
    <citation type="submission" date="2015-05" db="EMBL/GenBank/DDBJ databases">
        <authorList>
            <person name="Morales-Cruz A."/>
            <person name="Amrine K.C."/>
            <person name="Cantu D."/>
        </authorList>
    </citation>
    <scope>NUCLEOTIDE SEQUENCE [LARGE SCALE GENOMIC DNA]</scope>
    <source>
        <strain evidence="3">DA912</strain>
    </source>
</reference>
<sequence>MGNMVNYLAIRYIRFVQNLTLPKYGHTDNIRAIENPRDVIDLYRKSVKLAREAGFDGVELLAQGGYLPQQFLNSRANKRTDAYGGSVENRCRFVLELVDAIAEIFGGPELVCVKINPTDYLNDSLVGFDEMKQVYTYLVNELVSRKVGIINIGRRGAETKDETGEFYGRVQLPQGHLPAGYDPVHDFGRLVKFAGSPTLLMANHDYTAEEAAKLVEQQKLDLVTFGRPFIYNPDLINRIKHGVPFARNDRGLEVFYGPYDSPDENYNDWPTAVI</sequence>
<reference evidence="3 4" key="1">
    <citation type="submission" date="2015-05" db="EMBL/GenBank/DDBJ databases">
        <title>Distinctive expansion of gene families associated with plant cell wall degradation and secondary metabolism in the genomes of grapevine trunk pathogens.</title>
        <authorList>
            <person name="Lawrence D.P."/>
            <person name="Travadon R."/>
            <person name="Rolshausen P.E."/>
            <person name="Baumgartner K."/>
        </authorList>
    </citation>
    <scope>NUCLEOTIDE SEQUENCE [LARGE SCALE GENOMIC DNA]</scope>
    <source>
        <strain evidence="3">DA912</strain>
    </source>
</reference>
<dbReference type="GO" id="GO:0016491">
    <property type="term" value="F:oxidoreductase activity"/>
    <property type="evidence" value="ECO:0007669"/>
    <property type="project" value="InterPro"/>
</dbReference>
<dbReference type="PANTHER" id="PTHR22893:SF91">
    <property type="entry name" value="NADPH DEHYDROGENASE 2-RELATED"/>
    <property type="match status" value="1"/>
</dbReference>
<evidence type="ECO:0000259" key="2">
    <source>
        <dbReference type="Pfam" id="PF00724"/>
    </source>
</evidence>
<proteinExistence type="predicted"/>
<keyword evidence="1" id="KW-0285">Flavoprotein</keyword>
<dbReference type="AlphaFoldDB" id="A0A0G2G153"/>
<name>A0A0G2G153_9PEZI</name>
<dbReference type="Proteomes" id="UP000034680">
    <property type="component" value="Unassembled WGS sequence"/>
</dbReference>
<dbReference type="GO" id="GO:0010181">
    <property type="term" value="F:FMN binding"/>
    <property type="evidence" value="ECO:0007669"/>
    <property type="project" value="InterPro"/>
</dbReference>
<organism evidence="3 4">
    <name type="scientific">Diaporthe ampelina</name>
    <dbReference type="NCBI Taxonomy" id="1214573"/>
    <lineage>
        <taxon>Eukaryota</taxon>
        <taxon>Fungi</taxon>
        <taxon>Dikarya</taxon>
        <taxon>Ascomycota</taxon>
        <taxon>Pezizomycotina</taxon>
        <taxon>Sordariomycetes</taxon>
        <taxon>Sordariomycetidae</taxon>
        <taxon>Diaporthales</taxon>
        <taxon>Diaporthaceae</taxon>
        <taxon>Diaporthe</taxon>
    </lineage>
</organism>
<dbReference type="PANTHER" id="PTHR22893">
    <property type="entry name" value="NADH OXIDOREDUCTASE-RELATED"/>
    <property type="match status" value="1"/>
</dbReference>
<dbReference type="EMBL" id="LCUC01000007">
    <property type="protein sequence ID" value="KKY39809.1"/>
    <property type="molecule type" value="Genomic_DNA"/>
</dbReference>
<evidence type="ECO:0000256" key="1">
    <source>
        <dbReference type="ARBA" id="ARBA00022630"/>
    </source>
</evidence>
<evidence type="ECO:0000313" key="3">
    <source>
        <dbReference type="EMBL" id="KKY39809.1"/>
    </source>
</evidence>
<dbReference type="OrthoDB" id="276546at2759"/>
<comment type="caution">
    <text evidence="3">The sequence shown here is derived from an EMBL/GenBank/DDBJ whole genome shotgun (WGS) entry which is preliminary data.</text>
</comment>
<keyword evidence="4" id="KW-1185">Reference proteome</keyword>
<dbReference type="Gene3D" id="3.20.20.70">
    <property type="entry name" value="Aldolase class I"/>
    <property type="match status" value="1"/>
</dbReference>
<dbReference type="STRING" id="1214573.A0A0G2G153"/>
<dbReference type="InterPro" id="IPR045247">
    <property type="entry name" value="Oye-like"/>
</dbReference>
<dbReference type="Pfam" id="PF00724">
    <property type="entry name" value="Oxidored_FMN"/>
    <property type="match status" value="1"/>
</dbReference>
<accession>A0A0G2G153</accession>
<dbReference type="InterPro" id="IPR001155">
    <property type="entry name" value="OxRdtase_FMN_N"/>
</dbReference>
<evidence type="ECO:0000313" key="4">
    <source>
        <dbReference type="Proteomes" id="UP000034680"/>
    </source>
</evidence>
<gene>
    <name evidence="3" type="ORF">UCDDA912_g00124</name>
</gene>
<dbReference type="SUPFAM" id="SSF51395">
    <property type="entry name" value="FMN-linked oxidoreductases"/>
    <property type="match status" value="1"/>
</dbReference>
<protein>
    <submittedName>
        <fullName evidence="3">Putative 12-oxophytodienoate reductase</fullName>
    </submittedName>
</protein>
<dbReference type="InterPro" id="IPR013785">
    <property type="entry name" value="Aldolase_TIM"/>
</dbReference>